<evidence type="ECO:0000313" key="2">
    <source>
        <dbReference type="EMBL" id="KAF7347938.1"/>
    </source>
</evidence>
<keyword evidence="1" id="KW-0472">Membrane</keyword>
<sequence length="594" mass="66520">MSHKEPSSDLLRALQAAASPVDNLEHLLTSSRQAFQILEPWYHRKSDVGVFCLLPGHSRIYITRTWFRSEHAAVQNVIVQVRAQAQLYFKAIDTSVDSSEHGVTFTAEAIDLCEFLRREEPTEHLVAFIEDLRNIACEAHKGAKATLSSFEDVRRGILQVMAHIPWTAEQVVNDIQLAEKSGHLHSWIETGAKFLGGTLGSGTAALAGVAVALPVLMFILPVVLPLMVLVAGKIEERARNNVELRKQQELSHKEALLQLEHINAALNEMLKNINLFASWWSAMETHLLNIKVHVQKFGASNLDSLSLEMVKHRWTKVSNQYRSYVSEISKLRDFYPHDVQLLSRVDPHRNFAPIMASLIQNTDACQIAYRHVWIACAGVNRKKHSVDARPQLHAIKTQLMAVWETLCAFLRDLLFFEQGSLTTLTIDGSNDVVISTDAVKDRAQALIDLHLHARDLFSSNKDALSKHLLGKQSHRKARILKDLRNVPDKGADSDDTRHNDFLEECLGASQPGRLLLLEGAIDKVGSSLRILYDYLDIVLGHSAAVLPTWRCFDGSVIHAAISALSTSLECLTIEAPDIPNAERFHLRQLIGRKL</sequence>
<keyword evidence="1" id="KW-1133">Transmembrane helix</keyword>
<organism evidence="2 3">
    <name type="scientific">Mycena venus</name>
    <dbReference type="NCBI Taxonomy" id="2733690"/>
    <lineage>
        <taxon>Eukaryota</taxon>
        <taxon>Fungi</taxon>
        <taxon>Dikarya</taxon>
        <taxon>Basidiomycota</taxon>
        <taxon>Agaricomycotina</taxon>
        <taxon>Agaricomycetes</taxon>
        <taxon>Agaricomycetidae</taxon>
        <taxon>Agaricales</taxon>
        <taxon>Marasmiineae</taxon>
        <taxon>Mycenaceae</taxon>
        <taxon>Mycena</taxon>
    </lineage>
</organism>
<evidence type="ECO:0000256" key="1">
    <source>
        <dbReference type="SAM" id="Phobius"/>
    </source>
</evidence>
<feature type="transmembrane region" description="Helical" evidence="1">
    <location>
        <begin position="204"/>
        <end position="230"/>
    </location>
</feature>
<keyword evidence="3" id="KW-1185">Reference proteome</keyword>
<evidence type="ECO:0000313" key="3">
    <source>
        <dbReference type="Proteomes" id="UP000620124"/>
    </source>
</evidence>
<dbReference type="OrthoDB" id="2966098at2759"/>
<dbReference type="EMBL" id="JACAZI010000012">
    <property type="protein sequence ID" value="KAF7347938.1"/>
    <property type="molecule type" value="Genomic_DNA"/>
</dbReference>
<keyword evidence="1" id="KW-0812">Transmembrane</keyword>
<reference evidence="2" key="1">
    <citation type="submission" date="2020-05" db="EMBL/GenBank/DDBJ databases">
        <title>Mycena genomes resolve the evolution of fungal bioluminescence.</title>
        <authorList>
            <person name="Tsai I.J."/>
        </authorList>
    </citation>
    <scope>NUCLEOTIDE SEQUENCE</scope>
    <source>
        <strain evidence="2">CCC161011</strain>
    </source>
</reference>
<gene>
    <name evidence="2" type="ORF">MVEN_01551700</name>
</gene>
<proteinExistence type="predicted"/>
<protein>
    <submittedName>
        <fullName evidence="2">Uncharacterized protein</fullName>
    </submittedName>
</protein>
<dbReference type="Proteomes" id="UP000620124">
    <property type="component" value="Unassembled WGS sequence"/>
</dbReference>
<comment type="caution">
    <text evidence="2">The sequence shown here is derived from an EMBL/GenBank/DDBJ whole genome shotgun (WGS) entry which is preliminary data.</text>
</comment>
<dbReference type="AlphaFoldDB" id="A0A8H7CUJ3"/>
<accession>A0A8H7CUJ3</accession>
<name>A0A8H7CUJ3_9AGAR</name>